<reference evidence="3" key="1">
    <citation type="submission" date="2024-05" db="EMBL/GenBank/DDBJ databases">
        <title>Planctomycetes of the genus Singulisphaera possess chitinolytic capabilities.</title>
        <authorList>
            <person name="Ivanova A."/>
        </authorList>
    </citation>
    <scope>NUCLEOTIDE SEQUENCE</scope>
    <source>
        <strain evidence="3">Ch08T</strain>
    </source>
</reference>
<feature type="compositionally biased region" description="Basic and acidic residues" evidence="1">
    <location>
        <begin position="162"/>
        <end position="173"/>
    </location>
</feature>
<dbReference type="EMBL" id="CP155447">
    <property type="protein sequence ID" value="XBH06230.1"/>
    <property type="molecule type" value="Genomic_DNA"/>
</dbReference>
<organism evidence="3">
    <name type="scientific">Singulisphaera sp. Ch08</name>
    <dbReference type="NCBI Taxonomy" id="3120278"/>
    <lineage>
        <taxon>Bacteria</taxon>
        <taxon>Pseudomonadati</taxon>
        <taxon>Planctomycetota</taxon>
        <taxon>Planctomycetia</taxon>
        <taxon>Isosphaerales</taxon>
        <taxon>Isosphaeraceae</taxon>
        <taxon>Singulisphaera</taxon>
    </lineage>
</organism>
<name>A0AAU7CMH1_9BACT</name>
<sequence length="173" mass="18915">MMRQNIRILGATALMSCLLQPAFAADPPAAAIALKMANVTDELNRTETGKPVQTEQKAIVQDLDELIASLEKQCMACKNGMKRNNPNKGMADSTISNGTGGIGTLLNPSDTGKDWGKLSGRERDRILQSMSEGFPPEYRTVLERYYRRLAEEKSSSAPQAKTADEQKKAVENP</sequence>
<feature type="chain" id="PRO_5043649751" description="Cytochrome c domain-containing protein" evidence="2">
    <location>
        <begin position="25"/>
        <end position="173"/>
    </location>
</feature>
<dbReference type="RefSeq" id="WP_406699080.1">
    <property type="nucleotide sequence ID" value="NZ_CP155447.1"/>
</dbReference>
<evidence type="ECO:0000256" key="1">
    <source>
        <dbReference type="SAM" id="MobiDB-lite"/>
    </source>
</evidence>
<evidence type="ECO:0000256" key="2">
    <source>
        <dbReference type="SAM" id="SignalP"/>
    </source>
</evidence>
<keyword evidence="2" id="KW-0732">Signal</keyword>
<proteinExistence type="predicted"/>
<evidence type="ECO:0008006" key="4">
    <source>
        <dbReference type="Google" id="ProtNLM"/>
    </source>
</evidence>
<accession>A0AAU7CMH1</accession>
<feature type="region of interest" description="Disordered" evidence="1">
    <location>
        <begin position="150"/>
        <end position="173"/>
    </location>
</feature>
<dbReference type="AlphaFoldDB" id="A0AAU7CMH1"/>
<feature type="signal peptide" evidence="2">
    <location>
        <begin position="1"/>
        <end position="24"/>
    </location>
</feature>
<evidence type="ECO:0000313" key="3">
    <source>
        <dbReference type="EMBL" id="XBH06230.1"/>
    </source>
</evidence>
<protein>
    <recommendedName>
        <fullName evidence="4">Cytochrome c domain-containing protein</fullName>
    </recommendedName>
</protein>
<gene>
    <name evidence="3" type="ORF">V5E97_09395</name>
</gene>